<dbReference type="CDD" id="cd14791">
    <property type="entry name" value="GH36"/>
    <property type="match status" value="1"/>
</dbReference>
<reference evidence="6" key="1">
    <citation type="journal article" date="2021" name="PeerJ">
        <title>Extensive microbial diversity within the chicken gut microbiome revealed by metagenomics and culture.</title>
        <authorList>
            <person name="Gilroy R."/>
            <person name="Ravi A."/>
            <person name="Getino M."/>
            <person name="Pursley I."/>
            <person name="Horton D.L."/>
            <person name="Alikhan N.F."/>
            <person name="Baker D."/>
            <person name="Gharbi K."/>
            <person name="Hall N."/>
            <person name="Watson M."/>
            <person name="Adriaenssens E.M."/>
            <person name="Foster-Nyarko E."/>
            <person name="Jarju S."/>
            <person name="Secka A."/>
            <person name="Antonio M."/>
            <person name="Oren A."/>
            <person name="Chaudhuri R.R."/>
            <person name="La Ragione R."/>
            <person name="Hildebrand F."/>
            <person name="Pallen M.J."/>
        </authorList>
    </citation>
    <scope>NUCLEOTIDE SEQUENCE</scope>
    <source>
        <strain evidence="6">CHK179-7159</strain>
    </source>
</reference>
<evidence type="ECO:0000256" key="3">
    <source>
        <dbReference type="ARBA" id="ARBA00022801"/>
    </source>
</evidence>
<dbReference type="PANTHER" id="PTHR43053:SF3">
    <property type="entry name" value="ALPHA-GALACTOSIDASE C-RELATED"/>
    <property type="match status" value="1"/>
</dbReference>
<sequence length="481" mass="53980">MAIIQNGNQFHLQTKNASYILGIYQDKYPVHFYWGERLEPDISLEYQAESVSVDRASCFARQLVEGKWVFEPDLKKEFSAVGKGDYRIPTVHARYADGSTVSDLSYEGFRITEGKKELEGLPSLYVLEGDRAQTLELFLKDPDTGLKAALSYTVLEDYDVITRSIRYVNDRPSDPQSAAMSGEGGSDIHLLSAMSMTVDLPAAPMQYIQFPGDWARERSVECCDVKHGIASVSSSRGYSSHCNNPFLILKEPAATEKQGQAYGFALVYSGNFAIQIEKAPVGTIRVAAGLNSFDLDWTLEPGESFQTPEAVLAYSAQGMNRLSQIYHRVYRERLMDQRYLHASRPIVINNWEGTGPDFTEQQLVDIMRTGAEIGAEVFVLDDGWFGKYGSGRYSCGDWYVNEEKLPHGLKYLAEEAKACGMQMGLWFEPEMMAVDSGLYREHPDWCLHVKGRESAPIYGRVVLDLSRPEVCEYIIGSVGRQ</sequence>
<dbReference type="AlphaFoldDB" id="A0A9D2I994"/>
<protein>
    <recommendedName>
        <fullName evidence="2">alpha-galactosidase</fullName>
        <ecNumber evidence="2">3.2.1.22</ecNumber>
    </recommendedName>
</protein>
<evidence type="ECO:0000256" key="2">
    <source>
        <dbReference type="ARBA" id="ARBA00012755"/>
    </source>
</evidence>
<name>A0A9D2I994_9FIRM</name>
<evidence type="ECO:0000256" key="1">
    <source>
        <dbReference type="ARBA" id="ARBA00001255"/>
    </source>
</evidence>
<dbReference type="PRINTS" id="PR00743">
    <property type="entry name" value="GLHYDRLASE36"/>
</dbReference>
<evidence type="ECO:0000313" key="7">
    <source>
        <dbReference type="Proteomes" id="UP000886858"/>
    </source>
</evidence>
<dbReference type="Pfam" id="PF02065">
    <property type="entry name" value="Melibiase"/>
    <property type="match status" value="1"/>
</dbReference>
<dbReference type="InterPro" id="IPR031704">
    <property type="entry name" value="Glyco_hydro_36_N"/>
</dbReference>
<evidence type="ECO:0000256" key="4">
    <source>
        <dbReference type="ARBA" id="ARBA00023295"/>
    </source>
</evidence>
<dbReference type="Proteomes" id="UP000886858">
    <property type="component" value="Unassembled WGS sequence"/>
</dbReference>
<evidence type="ECO:0000313" key="6">
    <source>
        <dbReference type="EMBL" id="HJA94432.1"/>
    </source>
</evidence>
<dbReference type="Gene3D" id="2.70.98.60">
    <property type="entry name" value="alpha-galactosidase from lactobacil brevis"/>
    <property type="match status" value="1"/>
</dbReference>
<dbReference type="PANTHER" id="PTHR43053">
    <property type="entry name" value="GLYCOSIDASE FAMILY 31"/>
    <property type="match status" value="1"/>
</dbReference>
<dbReference type="GO" id="GO:0004557">
    <property type="term" value="F:alpha-galactosidase activity"/>
    <property type="evidence" value="ECO:0007669"/>
    <property type="project" value="UniProtKB-EC"/>
</dbReference>
<keyword evidence="3 6" id="KW-0378">Hydrolase</keyword>
<organism evidence="6 7">
    <name type="scientific">Candidatus Eisenbergiella merdipullorum</name>
    <dbReference type="NCBI Taxonomy" id="2838553"/>
    <lineage>
        <taxon>Bacteria</taxon>
        <taxon>Bacillati</taxon>
        <taxon>Bacillota</taxon>
        <taxon>Clostridia</taxon>
        <taxon>Lachnospirales</taxon>
        <taxon>Lachnospiraceae</taxon>
        <taxon>Eisenbergiella</taxon>
    </lineage>
</organism>
<reference evidence="6" key="2">
    <citation type="submission" date="2021-04" db="EMBL/GenBank/DDBJ databases">
        <authorList>
            <person name="Gilroy R."/>
        </authorList>
    </citation>
    <scope>NUCLEOTIDE SEQUENCE</scope>
    <source>
        <strain evidence="6">CHK179-7159</strain>
    </source>
</reference>
<feature type="domain" description="Glycosyl hydrolase family 36 N-terminal" evidence="5">
    <location>
        <begin position="28"/>
        <end position="300"/>
    </location>
</feature>
<evidence type="ECO:0000259" key="5">
    <source>
        <dbReference type="Pfam" id="PF16875"/>
    </source>
</evidence>
<dbReference type="SUPFAM" id="SSF51445">
    <property type="entry name" value="(Trans)glycosidases"/>
    <property type="match status" value="1"/>
</dbReference>
<dbReference type="Pfam" id="PF16875">
    <property type="entry name" value="Glyco_hydro_36N"/>
    <property type="match status" value="1"/>
</dbReference>
<gene>
    <name evidence="6" type="ORF">H9717_15185</name>
</gene>
<accession>A0A9D2I994</accession>
<dbReference type="EMBL" id="DWYY01000173">
    <property type="protein sequence ID" value="HJA94432.1"/>
    <property type="molecule type" value="Genomic_DNA"/>
</dbReference>
<keyword evidence="4 6" id="KW-0326">Glycosidase</keyword>
<dbReference type="InterPro" id="IPR002252">
    <property type="entry name" value="Glyco_hydro_36"/>
</dbReference>
<dbReference type="InterPro" id="IPR050985">
    <property type="entry name" value="Alpha-glycosidase_related"/>
</dbReference>
<proteinExistence type="predicted"/>
<feature type="non-terminal residue" evidence="6">
    <location>
        <position position="481"/>
    </location>
</feature>
<comment type="catalytic activity">
    <reaction evidence="1">
        <text>Hydrolysis of terminal, non-reducing alpha-D-galactose residues in alpha-D-galactosides, including galactose oligosaccharides, galactomannans and galactolipids.</text>
        <dbReference type="EC" id="3.2.1.22"/>
    </reaction>
</comment>
<dbReference type="InterPro" id="IPR017853">
    <property type="entry name" value="GH"/>
</dbReference>
<comment type="caution">
    <text evidence="6">The sequence shown here is derived from an EMBL/GenBank/DDBJ whole genome shotgun (WGS) entry which is preliminary data.</text>
</comment>
<dbReference type="Gene3D" id="3.20.20.70">
    <property type="entry name" value="Aldolase class I"/>
    <property type="match status" value="1"/>
</dbReference>
<dbReference type="GO" id="GO:0016052">
    <property type="term" value="P:carbohydrate catabolic process"/>
    <property type="evidence" value="ECO:0007669"/>
    <property type="project" value="InterPro"/>
</dbReference>
<dbReference type="InterPro" id="IPR038417">
    <property type="entry name" value="Alpga-gal_N_sf"/>
</dbReference>
<dbReference type="EC" id="3.2.1.22" evidence="2"/>
<dbReference type="InterPro" id="IPR013785">
    <property type="entry name" value="Aldolase_TIM"/>
</dbReference>